<dbReference type="EC" id="1.1.1.133" evidence="2"/>
<dbReference type="PANTHER" id="PTHR43242:SF1">
    <property type="entry name" value="NAD(P)-BINDING ROSSMANN-FOLD SUPERFAMILY PROTEIN"/>
    <property type="match status" value="1"/>
</dbReference>
<dbReference type="OrthoDB" id="4907at2157"/>
<organism evidence="2 3">
    <name type="scientific">Halorubrum alkaliphilum</name>
    <dbReference type="NCBI Taxonomy" id="261290"/>
    <lineage>
        <taxon>Archaea</taxon>
        <taxon>Methanobacteriati</taxon>
        <taxon>Methanobacteriota</taxon>
        <taxon>Stenosarchaea group</taxon>
        <taxon>Halobacteria</taxon>
        <taxon>Halobacteriales</taxon>
        <taxon>Haloferacaceae</taxon>
        <taxon>Halorubrum</taxon>
    </lineage>
</organism>
<sequence length="292" mass="31635">MRLLVVGGNGLLGSNVTSVALDRTDHVVTTYHSSESGFDCPSYQLDITASADVDSVISDVQPDAVVNCAAMTDVDGCEIDPERAHAVNAEGAGNVAYAAEQVGADLIHTSTDYVFNGSTNSAYSEEVDPSPCQEYGRSKLEGERFVREVHSDPSILRLSFVYGRSSPDGALSGFPAWVHGQAIEGVEIPLFTDQYVSPSYAWTTAETILDLLESDHSGTFNVASDSCVTPFEFGKTILQEAGFDDSRVRKGSMDDVERDAERPRHTCLDVTRIEELLGRPQPTLRENVAELF</sequence>
<dbReference type="EMBL" id="JAGGKQ010000045">
    <property type="protein sequence ID" value="MBP1924082.1"/>
    <property type="molecule type" value="Genomic_DNA"/>
</dbReference>
<dbReference type="AlphaFoldDB" id="A0A8T4GM55"/>
<dbReference type="Gene3D" id="3.40.50.720">
    <property type="entry name" value="NAD(P)-binding Rossmann-like Domain"/>
    <property type="match status" value="1"/>
</dbReference>
<protein>
    <submittedName>
        <fullName evidence="2">dTDP-4-dehydrorhamnose reductase</fullName>
        <ecNumber evidence="2">1.1.1.133</ecNumber>
    </submittedName>
</protein>
<name>A0A8T4GM55_9EURY</name>
<dbReference type="Pfam" id="PF04321">
    <property type="entry name" value="RmlD_sub_bind"/>
    <property type="match status" value="1"/>
</dbReference>
<dbReference type="InterPro" id="IPR029903">
    <property type="entry name" value="RmlD-like-bd"/>
</dbReference>
<gene>
    <name evidence="2" type="ORF">J2751_003132</name>
</gene>
<comment type="caution">
    <text evidence="2">The sequence shown here is derived from an EMBL/GenBank/DDBJ whole genome shotgun (WGS) entry which is preliminary data.</text>
</comment>
<dbReference type="CDD" id="cd05254">
    <property type="entry name" value="dTDP_HR_like_SDR_e"/>
    <property type="match status" value="1"/>
</dbReference>
<dbReference type="Proteomes" id="UP000823588">
    <property type="component" value="Unassembled WGS sequence"/>
</dbReference>
<dbReference type="SUPFAM" id="SSF51735">
    <property type="entry name" value="NAD(P)-binding Rossmann-fold domains"/>
    <property type="match status" value="1"/>
</dbReference>
<evidence type="ECO:0000259" key="1">
    <source>
        <dbReference type="Pfam" id="PF04321"/>
    </source>
</evidence>
<dbReference type="PANTHER" id="PTHR43242">
    <property type="entry name" value="NAD(P)-BINDING ROSSMANN-FOLD SUPERFAMILY PROTEIN"/>
    <property type="match status" value="1"/>
</dbReference>
<evidence type="ECO:0000313" key="2">
    <source>
        <dbReference type="EMBL" id="MBP1924082.1"/>
    </source>
</evidence>
<keyword evidence="2" id="KW-0560">Oxidoreductase</keyword>
<dbReference type="InterPro" id="IPR036291">
    <property type="entry name" value="NAD(P)-bd_dom_sf"/>
</dbReference>
<feature type="domain" description="RmlD-like substrate binding" evidence="1">
    <location>
        <begin position="1"/>
        <end position="291"/>
    </location>
</feature>
<keyword evidence="3" id="KW-1185">Reference proteome</keyword>
<evidence type="ECO:0000313" key="3">
    <source>
        <dbReference type="Proteomes" id="UP000823588"/>
    </source>
</evidence>
<accession>A0A8T4GM55</accession>
<proteinExistence type="predicted"/>
<dbReference type="RefSeq" id="WP_209487272.1">
    <property type="nucleotide sequence ID" value="NZ_JAGGKQ010000045.1"/>
</dbReference>
<dbReference type="GO" id="GO:0008831">
    <property type="term" value="F:dTDP-4-dehydrorhamnose reductase activity"/>
    <property type="evidence" value="ECO:0007669"/>
    <property type="project" value="UniProtKB-EC"/>
</dbReference>
<reference evidence="2" key="1">
    <citation type="submission" date="2021-03" db="EMBL/GenBank/DDBJ databases">
        <title>Genomic Encyclopedia of Type Strains, Phase IV (KMG-IV): sequencing the most valuable type-strain genomes for metagenomic binning, comparative biology and taxonomic classification.</title>
        <authorList>
            <person name="Goeker M."/>
        </authorList>
    </citation>
    <scope>NUCLEOTIDE SEQUENCE</scope>
    <source>
        <strain evidence="2">DSM 23564</strain>
    </source>
</reference>